<dbReference type="Gene3D" id="2.40.37.10">
    <property type="entry name" value="Lyase, Ornithine Decarboxylase, Chain A, domain 1"/>
    <property type="match status" value="1"/>
</dbReference>
<evidence type="ECO:0000256" key="3">
    <source>
        <dbReference type="ARBA" id="ARBA00023235"/>
    </source>
</evidence>
<dbReference type="InterPro" id="IPR000821">
    <property type="entry name" value="Ala_racemase"/>
</dbReference>
<protein>
    <recommendedName>
        <fullName evidence="4">Alanine racemase</fullName>
        <ecNumber evidence="4">5.1.1.1</ecNumber>
    </recommendedName>
</protein>
<keyword evidence="3 4" id="KW-0413">Isomerase</keyword>
<organism evidence="8 9">
    <name type="scientific">Ureibacillus yapensis</name>
    <dbReference type="NCBI Taxonomy" id="2304605"/>
    <lineage>
        <taxon>Bacteria</taxon>
        <taxon>Bacillati</taxon>
        <taxon>Bacillota</taxon>
        <taxon>Bacilli</taxon>
        <taxon>Bacillales</taxon>
        <taxon>Caryophanaceae</taxon>
        <taxon>Ureibacillus</taxon>
    </lineage>
</organism>
<comment type="caution">
    <text evidence="8">The sequence shown here is derived from an EMBL/GenBank/DDBJ whole genome shotgun (WGS) entry which is preliminary data.</text>
</comment>
<evidence type="ECO:0000259" key="7">
    <source>
        <dbReference type="SMART" id="SM01005"/>
    </source>
</evidence>
<evidence type="ECO:0000256" key="6">
    <source>
        <dbReference type="PIRSR" id="PIRSR600821-52"/>
    </source>
</evidence>
<evidence type="ECO:0000256" key="2">
    <source>
        <dbReference type="ARBA" id="ARBA00022898"/>
    </source>
</evidence>
<dbReference type="InterPro" id="IPR001608">
    <property type="entry name" value="Ala_racemase_N"/>
</dbReference>
<dbReference type="GO" id="GO:0030632">
    <property type="term" value="P:D-alanine biosynthetic process"/>
    <property type="evidence" value="ECO:0007669"/>
    <property type="project" value="UniProtKB-UniRule"/>
</dbReference>
<dbReference type="AlphaFoldDB" id="A0A396S9B3"/>
<dbReference type="GO" id="GO:0030170">
    <property type="term" value="F:pyridoxal phosphate binding"/>
    <property type="evidence" value="ECO:0007669"/>
    <property type="project" value="UniProtKB-UniRule"/>
</dbReference>
<feature type="active site" description="Proton acceptor; specific for L-alanine" evidence="4">
    <location>
        <position position="262"/>
    </location>
</feature>
<feature type="active site" description="Proton acceptor; specific for D-alanine" evidence="4">
    <location>
        <position position="36"/>
    </location>
</feature>
<dbReference type="GO" id="GO:0008784">
    <property type="term" value="F:alanine racemase activity"/>
    <property type="evidence" value="ECO:0007669"/>
    <property type="project" value="UniProtKB-UniRule"/>
</dbReference>
<dbReference type="EC" id="5.1.1.1" evidence="4"/>
<dbReference type="InterPro" id="IPR009006">
    <property type="entry name" value="Ala_racemase/Decarboxylase_C"/>
</dbReference>
<dbReference type="EMBL" id="QWEI01000003">
    <property type="protein sequence ID" value="RHW37494.1"/>
    <property type="molecule type" value="Genomic_DNA"/>
</dbReference>
<dbReference type="NCBIfam" id="TIGR00492">
    <property type="entry name" value="alr"/>
    <property type="match status" value="1"/>
</dbReference>
<keyword evidence="2 4" id="KW-0663">Pyridoxal phosphate</keyword>
<dbReference type="InterPro" id="IPR011079">
    <property type="entry name" value="Ala_racemase_C"/>
</dbReference>
<evidence type="ECO:0000313" key="9">
    <source>
        <dbReference type="Proteomes" id="UP000265692"/>
    </source>
</evidence>
<dbReference type="SMART" id="SM01005">
    <property type="entry name" value="Ala_racemase_C"/>
    <property type="match status" value="1"/>
</dbReference>
<dbReference type="InterPro" id="IPR029066">
    <property type="entry name" value="PLP-binding_barrel"/>
</dbReference>
<comment type="catalytic activity">
    <reaction evidence="4">
        <text>L-alanine = D-alanine</text>
        <dbReference type="Rhea" id="RHEA:20249"/>
        <dbReference type="ChEBI" id="CHEBI:57416"/>
        <dbReference type="ChEBI" id="CHEBI:57972"/>
        <dbReference type="EC" id="5.1.1.1"/>
    </reaction>
</comment>
<feature type="binding site" evidence="4 6">
    <location>
        <position position="311"/>
    </location>
    <ligand>
        <name>substrate</name>
    </ligand>
</feature>
<sequence length="371" mass="41961">MVHRAWIELNVRHLAHNIHTIRQHLPTGTELMPVLKGNAYGHGSQEIIEELRKLEVSTVAVATIEEAMEIRKADYQGNILIFSYTPLEKSQELLKWNLIQTLIDYPYAKELSSMDGRFRVHIKVDTGMNRLGERHSDVEKVQSIFQLENLQIEGIYSHFSRSDRLDPSDVEFTSKQVKRFNELLSKLEALDIKLPKTHIQNSYGLLNFPHLTYDYARIGTLIYGVHSDYSPTILKLPLQPVLSLKTKVIIIKHVPAGDTIGYGKENVIDVDKKIAVLPIGYADGVPKQLSTYKCEALVRGRRVPIIGSVSMNHMMIDITDYEDIQVADIVTLIGNDHNETIAIEEIATKIGSASDEVFIALASKLKRVRTT</sequence>
<evidence type="ECO:0000256" key="4">
    <source>
        <dbReference type="HAMAP-Rule" id="MF_01201"/>
    </source>
</evidence>
<dbReference type="UniPathway" id="UPA00042">
    <property type="reaction ID" value="UER00497"/>
</dbReference>
<accession>A0A396S9B3</accession>
<name>A0A396S9B3_9BACL</name>
<reference evidence="8 9" key="1">
    <citation type="submission" date="2018-08" db="EMBL/GenBank/DDBJ databases">
        <title>Lysinibacillus sp. YLB-03 draft genome sequence.</title>
        <authorList>
            <person name="Yu L."/>
        </authorList>
    </citation>
    <scope>NUCLEOTIDE SEQUENCE [LARGE SCALE GENOMIC DNA]</scope>
    <source>
        <strain evidence="8 9">YLB-03</strain>
    </source>
</reference>
<comment type="pathway">
    <text evidence="4">Amino-acid biosynthesis; D-alanine biosynthesis; D-alanine from L-alanine: step 1/1.</text>
</comment>
<dbReference type="RefSeq" id="WP_118875882.1">
    <property type="nucleotide sequence ID" value="NZ_QWEI01000003.1"/>
</dbReference>
<dbReference type="PANTHER" id="PTHR30511">
    <property type="entry name" value="ALANINE RACEMASE"/>
    <property type="match status" value="1"/>
</dbReference>
<dbReference type="HAMAP" id="MF_01201">
    <property type="entry name" value="Ala_racemase"/>
    <property type="match status" value="1"/>
</dbReference>
<feature type="domain" description="Alanine racemase C-terminal" evidence="7">
    <location>
        <begin position="241"/>
        <end position="370"/>
    </location>
</feature>
<evidence type="ECO:0000256" key="5">
    <source>
        <dbReference type="PIRSR" id="PIRSR600821-50"/>
    </source>
</evidence>
<comment type="function">
    <text evidence="4">Catalyzes the interconversion of L-alanine and D-alanine. May also act on other amino acids.</text>
</comment>
<evidence type="ECO:0000313" key="8">
    <source>
        <dbReference type="EMBL" id="RHW37494.1"/>
    </source>
</evidence>
<proteinExistence type="inferred from homology"/>
<dbReference type="Pfam" id="PF01168">
    <property type="entry name" value="Ala_racemase_N"/>
    <property type="match status" value="1"/>
</dbReference>
<dbReference type="GO" id="GO:0005829">
    <property type="term" value="C:cytosol"/>
    <property type="evidence" value="ECO:0007669"/>
    <property type="project" value="TreeGrafter"/>
</dbReference>
<feature type="binding site" evidence="4 6">
    <location>
        <position position="130"/>
    </location>
    <ligand>
        <name>substrate</name>
    </ligand>
</feature>
<feature type="modified residue" description="N6-(pyridoxal phosphate)lysine" evidence="4 5">
    <location>
        <position position="36"/>
    </location>
</feature>
<dbReference type="OrthoDB" id="9813814at2"/>
<dbReference type="Gene3D" id="3.20.20.10">
    <property type="entry name" value="Alanine racemase"/>
    <property type="match status" value="1"/>
</dbReference>
<dbReference type="SUPFAM" id="SSF51419">
    <property type="entry name" value="PLP-binding barrel"/>
    <property type="match status" value="1"/>
</dbReference>
<comment type="cofactor">
    <cofactor evidence="1 4 5">
        <name>pyridoxal 5'-phosphate</name>
        <dbReference type="ChEBI" id="CHEBI:597326"/>
    </cofactor>
</comment>
<keyword evidence="9" id="KW-1185">Reference proteome</keyword>
<dbReference type="Pfam" id="PF00842">
    <property type="entry name" value="Ala_racemase_C"/>
    <property type="match status" value="1"/>
</dbReference>
<dbReference type="PANTHER" id="PTHR30511:SF0">
    <property type="entry name" value="ALANINE RACEMASE, CATABOLIC-RELATED"/>
    <property type="match status" value="1"/>
</dbReference>
<dbReference type="PRINTS" id="PR00992">
    <property type="entry name" value="ALARACEMASE"/>
</dbReference>
<comment type="similarity">
    <text evidence="4">Belongs to the alanine racemase family.</text>
</comment>
<evidence type="ECO:0000256" key="1">
    <source>
        <dbReference type="ARBA" id="ARBA00001933"/>
    </source>
</evidence>
<dbReference type="Proteomes" id="UP000265692">
    <property type="component" value="Unassembled WGS sequence"/>
</dbReference>
<gene>
    <name evidence="8" type="primary">alr</name>
    <name evidence="8" type="ORF">D1B33_08115</name>
</gene>
<dbReference type="SUPFAM" id="SSF50621">
    <property type="entry name" value="Alanine racemase C-terminal domain-like"/>
    <property type="match status" value="1"/>
</dbReference>
<dbReference type="FunFam" id="3.20.20.10:FF:000002">
    <property type="entry name" value="Alanine racemase"/>
    <property type="match status" value="1"/>
</dbReference>